<dbReference type="AlphaFoldDB" id="A0AAV6TF44"/>
<feature type="non-terminal residue" evidence="2">
    <location>
        <position position="1"/>
    </location>
</feature>
<proteinExistence type="predicted"/>
<dbReference type="Proteomes" id="UP000827092">
    <property type="component" value="Unassembled WGS sequence"/>
</dbReference>
<dbReference type="Pfam" id="PF05199">
    <property type="entry name" value="GMC_oxred_C"/>
    <property type="match status" value="1"/>
</dbReference>
<evidence type="ECO:0000313" key="3">
    <source>
        <dbReference type="Proteomes" id="UP000827092"/>
    </source>
</evidence>
<dbReference type="PANTHER" id="PTHR11552:SF147">
    <property type="entry name" value="CHOLINE DEHYDROGENASE, MITOCHONDRIAL"/>
    <property type="match status" value="1"/>
</dbReference>
<accession>A0AAV6TF44</accession>
<comment type="caution">
    <text evidence="2">The sequence shown here is derived from an EMBL/GenBank/DDBJ whole genome shotgun (WGS) entry which is preliminary data.</text>
</comment>
<dbReference type="PANTHER" id="PTHR11552">
    <property type="entry name" value="GLUCOSE-METHANOL-CHOLINE GMC OXIDOREDUCTASE"/>
    <property type="match status" value="1"/>
</dbReference>
<organism evidence="2 3">
    <name type="scientific">Oedothorax gibbosus</name>
    <dbReference type="NCBI Taxonomy" id="931172"/>
    <lineage>
        <taxon>Eukaryota</taxon>
        <taxon>Metazoa</taxon>
        <taxon>Ecdysozoa</taxon>
        <taxon>Arthropoda</taxon>
        <taxon>Chelicerata</taxon>
        <taxon>Arachnida</taxon>
        <taxon>Araneae</taxon>
        <taxon>Araneomorphae</taxon>
        <taxon>Entelegynae</taxon>
        <taxon>Araneoidea</taxon>
        <taxon>Linyphiidae</taxon>
        <taxon>Erigoninae</taxon>
        <taxon>Oedothorax</taxon>
    </lineage>
</organism>
<gene>
    <name evidence="2" type="ORF">JTE90_008258</name>
</gene>
<reference evidence="2 3" key="1">
    <citation type="journal article" date="2022" name="Nat. Ecol. Evol.">
        <title>A masculinizing supergene underlies an exaggerated male reproductive morph in a spider.</title>
        <authorList>
            <person name="Hendrickx F."/>
            <person name="De Corte Z."/>
            <person name="Sonet G."/>
            <person name="Van Belleghem S.M."/>
            <person name="Kostlbacher S."/>
            <person name="Vangestel C."/>
        </authorList>
    </citation>
    <scope>NUCLEOTIDE SEQUENCE [LARGE SCALE GENOMIC DNA]</scope>
    <source>
        <strain evidence="2">W744_W776</strain>
    </source>
</reference>
<dbReference type="InterPro" id="IPR012132">
    <property type="entry name" value="GMC_OxRdtase"/>
</dbReference>
<dbReference type="Gene3D" id="3.30.560.10">
    <property type="entry name" value="Glucose Oxidase, domain 3"/>
    <property type="match status" value="1"/>
</dbReference>
<dbReference type="EMBL" id="JAFNEN010005750">
    <property type="protein sequence ID" value="KAG8161900.1"/>
    <property type="molecule type" value="Genomic_DNA"/>
</dbReference>
<protein>
    <recommendedName>
        <fullName evidence="1">Glucose-methanol-choline oxidoreductase C-terminal domain-containing protein</fullName>
    </recommendedName>
</protein>
<evidence type="ECO:0000313" key="2">
    <source>
        <dbReference type="EMBL" id="KAG8161900.1"/>
    </source>
</evidence>
<feature type="domain" description="Glucose-methanol-choline oxidoreductase C-terminal" evidence="1">
    <location>
        <begin position="72"/>
        <end position="106"/>
    </location>
</feature>
<evidence type="ECO:0000259" key="1">
    <source>
        <dbReference type="Pfam" id="PF05199"/>
    </source>
</evidence>
<name>A0AAV6TF44_9ARAC</name>
<keyword evidence="3" id="KW-1185">Reference proteome</keyword>
<dbReference type="SUPFAM" id="SSF54373">
    <property type="entry name" value="FAD-linked reductases, C-terminal domain"/>
    <property type="match status" value="1"/>
</dbReference>
<sequence>PLESPEAVIITTFLNGEGLRPKEDIPDFENYYAELPLDIVDQFGMTPEVTEGTFGPYKDSTVVLLLTQLVHPKSRGTVRLNSKDPYDPPLIDPNYYEDSQDLKDIRLKDSLRIHERKVLVKMY</sequence>
<dbReference type="GO" id="GO:0050660">
    <property type="term" value="F:flavin adenine dinucleotide binding"/>
    <property type="evidence" value="ECO:0007669"/>
    <property type="project" value="InterPro"/>
</dbReference>
<dbReference type="InterPro" id="IPR007867">
    <property type="entry name" value="GMC_OxRtase_C"/>
</dbReference>
<dbReference type="GO" id="GO:0016614">
    <property type="term" value="F:oxidoreductase activity, acting on CH-OH group of donors"/>
    <property type="evidence" value="ECO:0007669"/>
    <property type="project" value="InterPro"/>
</dbReference>